<dbReference type="InterPro" id="IPR027417">
    <property type="entry name" value="P-loop_NTPase"/>
</dbReference>
<feature type="domain" description="AAA+ ATPase" evidence="3">
    <location>
        <begin position="31"/>
        <end position="214"/>
    </location>
</feature>
<keyword evidence="1" id="KW-0547">Nucleotide-binding</keyword>
<name>A0ABN6MEM8_9ACTN</name>
<evidence type="ECO:0000256" key="1">
    <source>
        <dbReference type="ARBA" id="ARBA00022741"/>
    </source>
</evidence>
<dbReference type="Pfam" id="PF00005">
    <property type="entry name" value="ABC_tran"/>
    <property type="match status" value="1"/>
</dbReference>
<dbReference type="Proteomes" id="UP001320544">
    <property type="component" value="Chromosome"/>
</dbReference>
<reference evidence="4 5" key="1">
    <citation type="submission" date="2022-01" db="EMBL/GenBank/DDBJ databases">
        <title>Novel bile acid biosynthetic pathways are enriched in the microbiome of centenarians.</title>
        <authorList>
            <person name="Sato Y."/>
            <person name="Atarashi K."/>
            <person name="Plichta R.D."/>
            <person name="Arai Y."/>
            <person name="Sasajima S."/>
            <person name="Kearney M.S."/>
            <person name="Suda W."/>
            <person name="Takeshita K."/>
            <person name="Sasaki T."/>
            <person name="Okamoto S."/>
            <person name="Skelly N.A."/>
            <person name="Okamura Y."/>
            <person name="Vlamakis H."/>
            <person name="Li Y."/>
            <person name="Tanoue T."/>
            <person name="Takei H."/>
            <person name="Nittono H."/>
            <person name="Narushima S."/>
            <person name="Irie J."/>
            <person name="Itoh H."/>
            <person name="Moriya K."/>
            <person name="Sugiura Y."/>
            <person name="Suematsu M."/>
            <person name="Moritoki N."/>
            <person name="Shibata S."/>
            <person name="Littman R.D."/>
            <person name="Fischbach A.M."/>
            <person name="Uwamino Y."/>
            <person name="Inoue T."/>
            <person name="Honda A."/>
            <person name="Hattori M."/>
            <person name="Murai T."/>
            <person name="Xavier J.R."/>
            <person name="Hirose N."/>
            <person name="Honda K."/>
        </authorList>
    </citation>
    <scope>NUCLEOTIDE SEQUENCE [LARGE SCALE GENOMIC DNA]</scope>
    <source>
        <strain evidence="4 5">CE91-St30</strain>
    </source>
</reference>
<dbReference type="InterPro" id="IPR003439">
    <property type="entry name" value="ABC_transporter-like_ATP-bd"/>
</dbReference>
<proteinExistence type="predicted"/>
<keyword evidence="2 4" id="KW-0067">ATP-binding</keyword>
<accession>A0ABN6MEM8</accession>
<dbReference type="EMBL" id="AP025564">
    <property type="protein sequence ID" value="BDE95714.1"/>
    <property type="molecule type" value="Genomic_DNA"/>
</dbReference>
<dbReference type="Gene3D" id="3.40.50.300">
    <property type="entry name" value="P-loop containing nucleotide triphosphate hydrolases"/>
    <property type="match status" value="1"/>
</dbReference>
<evidence type="ECO:0000256" key="2">
    <source>
        <dbReference type="ARBA" id="ARBA00022840"/>
    </source>
</evidence>
<dbReference type="GO" id="GO:0005524">
    <property type="term" value="F:ATP binding"/>
    <property type="evidence" value="ECO:0007669"/>
    <property type="project" value="UniProtKB-KW"/>
</dbReference>
<organism evidence="4 5">
    <name type="scientific">Raoultibacter timonensis</name>
    <dbReference type="NCBI Taxonomy" id="1907662"/>
    <lineage>
        <taxon>Bacteria</taxon>
        <taxon>Bacillati</taxon>
        <taxon>Actinomycetota</taxon>
        <taxon>Coriobacteriia</taxon>
        <taxon>Eggerthellales</taxon>
        <taxon>Eggerthellaceae</taxon>
        <taxon>Raoultibacter</taxon>
    </lineage>
</organism>
<dbReference type="InterPro" id="IPR003593">
    <property type="entry name" value="AAA+_ATPase"/>
</dbReference>
<evidence type="ECO:0000313" key="4">
    <source>
        <dbReference type="EMBL" id="BDE95714.1"/>
    </source>
</evidence>
<gene>
    <name evidence="4" type="ORF">CE91St30_10470</name>
</gene>
<sequence length="215" mass="23084">MTGQPYMAAHGLELKTLAGYAYKGVDLEASRGELVAVRGRNGSGKTALLLTLAGRMKSTGGTLAVGGFELPRQRAKVERKVGLGIFAGLNELQESLTAVYAVGAEFELFGRKPKREQVLAYMRAWEIDDIANVRIKDISAEKMAQLGIALAFVGEPEAVVIDDIEDQLTMSQSEGLMTMLHRAAREQSAAIVVGVVERGLADMADAKVFLAKEGE</sequence>
<dbReference type="PANTHER" id="PTHR43158:SF2">
    <property type="entry name" value="SKFA PEPTIDE EXPORT ATP-BINDING PROTEIN SKFE"/>
    <property type="match status" value="1"/>
</dbReference>
<dbReference type="SMART" id="SM00382">
    <property type="entry name" value="AAA"/>
    <property type="match status" value="1"/>
</dbReference>
<protein>
    <submittedName>
        <fullName evidence="4">ABC transporter ATP-binding protein</fullName>
    </submittedName>
</protein>
<evidence type="ECO:0000259" key="3">
    <source>
        <dbReference type="SMART" id="SM00382"/>
    </source>
</evidence>
<keyword evidence="5" id="KW-1185">Reference proteome</keyword>
<dbReference type="RefSeq" id="WP_244412000.1">
    <property type="nucleotide sequence ID" value="NZ_AP025564.1"/>
</dbReference>
<evidence type="ECO:0000313" key="5">
    <source>
        <dbReference type="Proteomes" id="UP001320544"/>
    </source>
</evidence>
<dbReference type="PANTHER" id="PTHR43158">
    <property type="entry name" value="SKFA PEPTIDE EXPORT ATP-BINDING PROTEIN SKFE"/>
    <property type="match status" value="1"/>
</dbReference>
<dbReference type="SUPFAM" id="SSF52540">
    <property type="entry name" value="P-loop containing nucleoside triphosphate hydrolases"/>
    <property type="match status" value="1"/>
</dbReference>